<evidence type="ECO:0000256" key="5">
    <source>
        <dbReference type="ARBA" id="ARBA00023034"/>
    </source>
</evidence>
<keyword evidence="3" id="KW-0328">Glycosyltransferase</keyword>
<dbReference type="AlphaFoldDB" id="A0A8J2RH95"/>
<dbReference type="Gene3D" id="3.90.550.20">
    <property type="match status" value="1"/>
</dbReference>
<dbReference type="SUPFAM" id="SSF53448">
    <property type="entry name" value="Nucleotide-diphospho-sugar transferases"/>
    <property type="match status" value="1"/>
</dbReference>
<feature type="domain" description="Alpha 1,4-glycosyltransferase" evidence="8">
    <location>
        <begin position="288"/>
        <end position="418"/>
    </location>
</feature>
<comment type="subcellular location">
    <subcellularLocation>
        <location evidence="1">Golgi apparatus membrane</location>
        <topology evidence="1">Single-pass type II membrane protein</topology>
    </subcellularLocation>
</comment>
<gene>
    <name evidence="9" type="ORF">DGAL_LOCUS1486</name>
</gene>
<evidence type="ECO:0000256" key="3">
    <source>
        <dbReference type="ARBA" id="ARBA00022676"/>
    </source>
</evidence>
<dbReference type="PANTHER" id="PTHR12042">
    <property type="entry name" value="LACTOSYLCERAMIDE 4-ALPHA-GALACTOSYLTRANSFERASE ALPHA- 1,4-GALACTOSYLTRANSFERASE"/>
    <property type="match status" value="1"/>
</dbReference>
<dbReference type="InterPro" id="IPR029044">
    <property type="entry name" value="Nucleotide-diphossugar_trans"/>
</dbReference>
<comment type="similarity">
    <text evidence="2">Belongs to the glycosyltransferase 32 family.</text>
</comment>
<dbReference type="EMBL" id="CAKKLH010000017">
    <property type="protein sequence ID" value="CAH0099352.1"/>
    <property type="molecule type" value="Genomic_DNA"/>
</dbReference>
<evidence type="ECO:0000313" key="9">
    <source>
        <dbReference type="EMBL" id="CAH0099352.1"/>
    </source>
</evidence>
<evidence type="ECO:0000256" key="2">
    <source>
        <dbReference type="ARBA" id="ARBA00009003"/>
    </source>
</evidence>
<evidence type="ECO:0000259" key="8">
    <source>
        <dbReference type="Pfam" id="PF04572"/>
    </source>
</evidence>
<evidence type="ECO:0000256" key="7">
    <source>
        <dbReference type="SAM" id="Phobius"/>
    </source>
</evidence>
<dbReference type="Pfam" id="PF04572">
    <property type="entry name" value="Gb3_synth"/>
    <property type="match status" value="1"/>
</dbReference>
<name>A0A8J2RH95_9CRUS</name>
<dbReference type="InterPro" id="IPR051981">
    <property type="entry name" value="Glycosyltransf_32"/>
</dbReference>
<keyword evidence="7" id="KW-0812">Transmembrane</keyword>
<evidence type="ECO:0000313" key="10">
    <source>
        <dbReference type="Proteomes" id="UP000789390"/>
    </source>
</evidence>
<organism evidence="9 10">
    <name type="scientific">Daphnia galeata</name>
    <dbReference type="NCBI Taxonomy" id="27404"/>
    <lineage>
        <taxon>Eukaryota</taxon>
        <taxon>Metazoa</taxon>
        <taxon>Ecdysozoa</taxon>
        <taxon>Arthropoda</taxon>
        <taxon>Crustacea</taxon>
        <taxon>Branchiopoda</taxon>
        <taxon>Diplostraca</taxon>
        <taxon>Cladocera</taxon>
        <taxon>Anomopoda</taxon>
        <taxon>Daphniidae</taxon>
        <taxon>Daphnia</taxon>
    </lineage>
</organism>
<comment type="caution">
    <text evidence="9">The sequence shown here is derived from an EMBL/GenBank/DDBJ whole genome shotgun (WGS) entry which is preliminary data.</text>
</comment>
<reference evidence="9" key="1">
    <citation type="submission" date="2021-11" db="EMBL/GenBank/DDBJ databases">
        <authorList>
            <person name="Schell T."/>
        </authorList>
    </citation>
    <scope>NUCLEOTIDE SEQUENCE</scope>
    <source>
        <strain evidence="9">M5</strain>
    </source>
</reference>
<proteinExistence type="inferred from homology"/>
<dbReference type="OrthoDB" id="409543at2759"/>
<accession>A0A8J2RH95</accession>
<keyword evidence="7" id="KW-1133">Transmembrane helix</keyword>
<dbReference type="GO" id="GO:0000139">
    <property type="term" value="C:Golgi membrane"/>
    <property type="evidence" value="ECO:0007669"/>
    <property type="project" value="UniProtKB-SubCell"/>
</dbReference>
<dbReference type="GO" id="GO:0016758">
    <property type="term" value="F:hexosyltransferase activity"/>
    <property type="evidence" value="ECO:0007669"/>
    <property type="project" value="TreeGrafter"/>
</dbReference>
<evidence type="ECO:0000256" key="1">
    <source>
        <dbReference type="ARBA" id="ARBA00004323"/>
    </source>
</evidence>
<dbReference type="InterPro" id="IPR007577">
    <property type="entry name" value="GlycoTrfase_DXD_sugar-bd_CS"/>
</dbReference>
<keyword evidence="6 7" id="KW-0472">Membrane</keyword>
<dbReference type="GO" id="GO:0006688">
    <property type="term" value="P:glycosphingolipid biosynthetic process"/>
    <property type="evidence" value="ECO:0007669"/>
    <property type="project" value="TreeGrafter"/>
</dbReference>
<keyword evidence="5" id="KW-0333">Golgi apparatus</keyword>
<evidence type="ECO:0000256" key="4">
    <source>
        <dbReference type="ARBA" id="ARBA00022679"/>
    </source>
</evidence>
<keyword evidence="10" id="KW-1185">Reference proteome</keyword>
<feature type="transmembrane region" description="Helical" evidence="7">
    <location>
        <begin position="79"/>
        <end position="98"/>
    </location>
</feature>
<sequence>MQLRLVTIYVKLFRVVVGLPSNDFSSPFSSLVFRRFLFLASSNGCPIIIDIMVVRMSLLLPCRLFRTLKMLRFFSFVKFILVVGFLVIAASFLLLIAGHQNLFNQQEISPKLRQFAPGQIGELCREDSGGEKRIIFIETSGEKCLRPRQSCAVESAALTNPDMSIYVYMAMERPPGKAEMDVGEGLERHCQTMDILESFPNVYINRNDLPKHLIDTPLESLYFSGKLKSSDYALQHISDALRVALLYKYGGIYLDLDVVVLRSLKCLRNTAGHTFILGESSIENGFMAFDRGHKLLKFFMRWMQRAYKPNERSVIGPNGLSKAFQMLCNHPSKIISDSVYDFKCHDNVRVTLHNKTAFHPITYFEQNRFYEQDFNENELDTFDQSYSVHVYGSGHGAHVPKTSLFAFMAHQFCPATYSYHLQGLYSF</sequence>
<evidence type="ECO:0000256" key="6">
    <source>
        <dbReference type="ARBA" id="ARBA00023136"/>
    </source>
</evidence>
<dbReference type="Proteomes" id="UP000789390">
    <property type="component" value="Unassembled WGS sequence"/>
</dbReference>
<dbReference type="InterPro" id="IPR007652">
    <property type="entry name" value="A1-4-GlycosylTfrase_dom"/>
</dbReference>
<protein>
    <recommendedName>
        <fullName evidence="8">Alpha 1,4-glycosyltransferase domain-containing protein</fullName>
    </recommendedName>
</protein>
<keyword evidence="4" id="KW-0808">Transferase</keyword>
<feature type="transmembrane region" description="Helical" evidence="7">
    <location>
        <begin position="36"/>
        <end position="58"/>
    </location>
</feature>
<dbReference type="PANTHER" id="PTHR12042:SF21">
    <property type="entry name" value="ALPHA1,4-GALACTOSYLTRANSFERASE 1-RELATED"/>
    <property type="match status" value="1"/>
</dbReference>
<dbReference type="Pfam" id="PF04488">
    <property type="entry name" value="Gly_transf_sug"/>
    <property type="match status" value="1"/>
</dbReference>